<dbReference type="Proteomes" id="UP001278500">
    <property type="component" value="Unassembled WGS sequence"/>
</dbReference>
<proteinExistence type="predicted"/>
<dbReference type="GeneID" id="87866284"/>
<reference evidence="1" key="2">
    <citation type="submission" date="2023-06" db="EMBL/GenBank/DDBJ databases">
        <authorList>
            <consortium name="Lawrence Berkeley National Laboratory"/>
            <person name="Haridas S."/>
            <person name="Hensen N."/>
            <person name="Bonometti L."/>
            <person name="Westerberg I."/>
            <person name="Brannstrom I.O."/>
            <person name="Guillou S."/>
            <person name="Cros-Aarteil S."/>
            <person name="Calhoun S."/>
            <person name="Kuo A."/>
            <person name="Mondo S."/>
            <person name="Pangilinan J."/>
            <person name="Riley R."/>
            <person name="Labutti K."/>
            <person name="Andreopoulos B."/>
            <person name="Lipzen A."/>
            <person name="Chen C."/>
            <person name="Yanf M."/>
            <person name="Daum C."/>
            <person name="Ng V."/>
            <person name="Clum A."/>
            <person name="Steindorff A."/>
            <person name="Ohm R."/>
            <person name="Martin F."/>
            <person name="Silar P."/>
            <person name="Natvig D."/>
            <person name="Lalanne C."/>
            <person name="Gautier V."/>
            <person name="Ament-Velasquez S.L."/>
            <person name="Kruys A."/>
            <person name="Hutchinson M.I."/>
            <person name="Powell A.J."/>
            <person name="Barry K."/>
            <person name="Miller A.N."/>
            <person name="Grigoriev I.V."/>
            <person name="Debuchy R."/>
            <person name="Gladieux P."/>
            <person name="Thoren M.H."/>
            <person name="Johannesson H."/>
        </authorList>
    </citation>
    <scope>NUCLEOTIDE SEQUENCE</scope>
    <source>
        <strain evidence="1">CBS 560.94</strain>
    </source>
</reference>
<organism evidence="1 2">
    <name type="scientific">Neurospora tetraspora</name>
    <dbReference type="NCBI Taxonomy" id="94610"/>
    <lineage>
        <taxon>Eukaryota</taxon>
        <taxon>Fungi</taxon>
        <taxon>Dikarya</taxon>
        <taxon>Ascomycota</taxon>
        <taxon>Pezizomycotina</taxon>
        <taxon>Sordariomycetes</taxon>
        <taxon>Sordariomycetidae</taxon>
        <taxon>Sordariales</taxon>
        <taxon>Sordariaceae</taxon>
        <taxon>Neurospora</taxon>
    </lineage>
</organism>
<name>A0AAE0JGP9_9PEZI</name>
<dbReference type="AlphaFoldDB" id="A0AAE0JGP9"/>
<reference evidence="1" key="1">
    <citation type="journal article" date="2023" name="Mol. Phylogenet. Evol.">
        <title>Genome-scale phylogeny and comparative genomics of the fungal order Sordariales.</title>
        <authorList>
            <person name="Hensen N."/>
            <person name="Bonometti L."/>
            <person name="Westerberg I."/>
            <person name="Brannstrom I.O."/>
            <person name="Guillou S."/>
            <person name="Cros-Aarteil S."/>
            <person name="Calhoun S."/>
            <person name="Haridas S."/>
            <person name="Kuo A."/>
            <person name="Mondo S."/>
            <person name="Pangilinan J."/>
            <person name="Riley R."/>
            <person name="LaButti K."/>
            <person name="Andreopoulos B."/>
            <person name="Lipzen A."/>
            <person name="Chen C."/>
            <person name="Yan M."/>
            <person name="Daum C."/>
            <person name="Ng V."/>
            <person name="Clum A."/>
            <person name="Steindorff A."/>
            <person name="Ohm R.A."/>
            <person name="Martin F."/>
            <person name="Silar P."/>
            <person name="Natvig D.O."/>
            <person name="Lalanne C."/>
            <person name="Gautier V."/>
            <person name="Ament-Velasquez S.L."/>
            <person name="Kruys A."/>
            <person name="Hutchinson M.I."/>
            <person name="Powell A.J."/>
            <person name="Barry K."/>
            <person name="Miller A.N."/>
            <person name="Grigoriev I.V."/>
            <person name="Debuchy R."/>
            <person name="Gladieux P."/>
            <person name="Hiltunen Thoren M."/>
            <person name="Johannesson H."/>
        </authorList>
    </citation>
    <scope>NUCLEOTIDE SEQUENCE</scope>
    <source>
        <strain evidence="1">CBS 560.94</strain>
    </source>
</reference>
<dbReference type="RefSeq" id="XP_062682276.1">
    <property type="nucleotide sequence ID" value="XM_062829130.1"/>
</dbReference>
<dbReference type="EMBL" id="JAUEPP010000004">
    <property type="protein sequence ID" value="KAK3345663.1"/>
    <property type="molecule type" value="Genomic_DNA"/>
</dbReference>
<comment type="caution">
    <text evidence="1">The sequence shown here is derived from an EMBL/GenBank/DDBJ whole genome shotgun (WGS) entry which is preliminary data.</text>
</comment>
<sequence>MGILAQFSVAAVQVPLPVAEPWTSTKAFLWQYEQLLYVLLSVRSPFGVGSMRPQVPKEMKSSTRIYSPTRATPAAWYTIANPVDPVTESHDPRPTQAIDLAP</sequence>
<evidence type="ECO:0000313" key="2">
    <source>
        <dbReference type="Proteomes" id="UP001278500"/>
    </source>
</evidence>
<evidence type="ECO:0000313" key="1">
    <source>
        <dbReference type="EMBL" id="KAK3345663.1"/>
    </source>
</evidence>
<gene>
    <name evidence="1" type="ORF">B0H65DRAFT_539881</name>
</gene>
<accession>A0AAE0JGP9</accession>
<protein>
    <submittedName>
        <fullName evidence="1">Uncharacterized protein</fullName>
    </submittedName>
</protein>
<keyword evidence="2" id="KW-1185">Reference proteome</keyword>